<sequence>MSDTTPSRFYVALVVSFHIGTALAVTILNKLVLNILPTPVTLLLCQSVMCVVLILIGNAFKLCTLPKLDSSYLSGVAPLLAMKIVAQLSKTYCLLNVNASFYQIARGLLLPFTIMLSFVFLRNSKPNSWALFACGITTFGFLMGVSGEAAGQTSTVGIAWGIWSSITTALETVLVKYLALKTGVIDLVYVTSLATTPVYALLGLMNGELRQISALGLLHPVAIRFEKHVFVAGLFNFALSAAAYLQIRVTSPTTHMISTAARGVLQSVLAVVFLGAERLTASRIKSIAVILTGTMLYTLVKEMEKRGAKLKGGLPVHNKRDETQSSRTSQDSHRRPLIESNAFSEK</sequence>
<feature type="transmembrane region" description="Helical" evidence="9">
    <location>
        <begin position="9"/>
        <end position="28"/>
    </location>
</feature>
<dbReference type="PANTHER" id="PTHR11132">
    <property type="entry name" value="SOLUTE CARRIER FAMILY 35"/>
    <property type="match status" value="1"/>
</dbReference>
<dbReference type="Proteomes" id="UP000053328">
    <property type="component" value="Unassembled WGS sequence"/>
</dbReference>
<evidence type="ECO:0000256" key="8">
    <source>
        <dbReference type="SAM" id="MobiDB-lite"/>
    </source>
</evidence>
<keyword evidence="7 9" id="KW-0472">Membrane</keyword>
<dbReference type="EMBL" id="KN847496">
    <property type="protein sequence ID" value="KIW15019.1"/>
    <property type="molecule type" value="Genomic_DNA"/>
</dbReference>
<dbReference type="GO" id="GO:0005789">
    <property type="term" value="C:endoplasmic reticulum membrane"/>
    <property type="evidence" value="ECO:0007669"/>
    <property type="project" value="UniProtKB-SubCell"/>
</dbReference>
<accession>A0A0D2BUZ2</accession>
<feature type="transmembrane region" description="Helical" evidence="9">
    <location>
        <begin position="128"/>
        <end position="146"/>
    </location>
</feature>
<evidence type="ECO:0000313" key="11">
    <source>
        <dbReference type="EMBL" id="KIW15019.1"/>
    </source>
</evidence>
<feature type="transmembrane region" description="Helical" evidence="9">
    <location>
        <begin position="187"/>
        <end position="207"/>
    </location>
</feature>
<evidence type="ECO:0000256" key="3">
    <source>
        <dbReference type="ARBA" id="ARBA00010425"/>
    </source>
</evidence>
<feature type="transmembrane region" description="Helical" evidence="9">
    <location>
        <begin position="72"/>
        <end position="89"/>
    </location>
</feature>
<evidence type="ECO:0000256" key="2">
    <source>
        <dbReference type="ARBA" id="ARBA00004477"/>
    </source>
</evidence>
<proteinExistence type="inferred from homology"/>
<evidence type="ECO:0000256" key="1">
    <source>
        <dbReference type="ARBA" id="ARBA00003420"/>
    </source>
</evidence>
<gene>
    <name evidence="11" type="ORF">PV08_07806</name>
</gene>
<protein>
    <recommendedName>
        <fullName evidence="10">Sugar phosphate transporter domain-containing protein</fullName>
    </recommendedName>
</protein>
<feature type="compositionally biased region" description="Basic and acidic residues" evidence="8">
    <location>
        <begin position="318"/>
        <end position="337"/>
    </location>
</feature>
<keyword evidence="12" id="KW-1185">Reference proteome</keyword>
<feature type="region of interest" description="Disordered" evidence="8">
    <location>
        <begin position="310"/>
        <end position="346"/>
    </location>
</feature>
<dbReference type="AlphaFoldDB" id="A0A0D2BUZ2"/>
<feature type="transmembrane region" description="Helical" evidence="9">
    <location>
        <begin position="158"/>
        <end position="180"/>
    </location>
</feature>
<evidence type="ECO:0000313" key="12">
    <source>
        <dbReference type="Proteomes" id="UP000053328"/>
    </source>
</evidence>
<dbReference type="RefSeq" id="XP_016235235.1">
    <property type="nucleotide sequence ID" value="XM_016382133.1"/>
</dbReference>
<evidence type="ECO:0000259" key="10">
    <source>
        <dbReference type="Pfam" id="PF03151"/>
    </source>
</evidence>
<evidence type="ECO:0000256" key="7">
    <source>
        <dbReference type="ARBA" id="ARBA00023136"/>
    </source>
</evidence>
<dbReference type="HOGENOM" id="CLU_044894_0_1_1"/>
<dbReference type="InterPro" id="IPR050186">
    <property type="entry name" value="TPT_transporter"/>
</dbReference>
<dbReference type="GeneID" id="27334889"/>
<keyword evidence="5 9" id="KW-0812">Transmembrane</keyword>
<feature type="transmembrane region" description="Helical" evidence="9">
    <location>
        <begin position="101"/>
        <end position="121"/>
    </location>
</feature>
<evidence type="ECO:0000256" key="4">
    <source>
        <dbReference type="ARBA" id="ARBA00011182"/>
    </source>
</evidence>
<comment type="function">
    <text evidence="1">Involved in the import of GDP-mannose from the cytoplasm into the Golgi lumen.</text>
</comment>
<feature type="transmembrane region" description="Helical" evidence="9">
    <location>
        <begin position="40"/>
        <end position="60"/>
    </location>
</feature>
<reference evidence="11 12" key="1">
    <citation type="submission" date="2015-01" db="EMBL/GenBank/DDBJ databases">
        <title>The Genome Sequence of Exophiala spinifera CBS89968.</title>
        <authorList>
            <consortium name="The Broad Institute Genomics Platform"/>
            <person name="Cuomo C."/>
            <person name="de Hoog S."/>
            <person name="Gorbushina A."/>
            <person name="Stielow B."/>
            <person name="Teixiera M."/>
            <person name="Abouelleil A."/>
            <person name="Chapman S.B."/>
            <person name="Priest M."/>
            <person name="Young S.K."/>
            <person name="Wortman J."/>
            <person name="Nusbaum C."/>
            <person name="Birren B."/>
        </authorList>
    </citation>
    <scope>NUCLEOTIDE SEQUENCE [LARGE SCALE GENOMIC DNA]</scope>
    <source>
        <strain evidence="11 12">CBS 89968</strain>
    </source>
</reference>
<dbReference type="InterPro" id="IPR004853">
    <property type="entry name" value="Sugar_P_trans_dom"/>
</dbReference>
<comment type="similarity">
    <text evidence="3">Belongs to the TPT transporter family. SLC35D subfamily.</text>
</comment>
<dbReference type="OrthoDB" id="5547497at2759"/>
<comment type="subunit">
    <text evidence="4">Homooligomer.</text>
</comment>
<evidence type="ECO:0000256" key="5">
    <source>
        <dbReference type="ARBA" id="ARBA00022692"/>
    </source>
</evidence>
<dbReference type="VEuPathDB" id="FungiDB:PV08_07806"/>
<comment type="subcellular location">
    <subcellularLocation>
        <location evidence="2">Endoplasmic reticulum membrane</location>
        <topology evidence="2">Multi-pass membrane protein</topology>
    </subcellularLocation>
</comment>
<feature type="domain" description="Sugar phosphate transporter" evidence="10">
    <location>
        <begin position="21"/>
        <end position="297"/>
    </location>
</feature>
<evidence type="ECO:0000256" key="6">
    <source>
        <dbReference type="ARBA" id="ARBA00022989"/>
    </source>
</evidence>
<organism evidence="11 12">
    <name type="scientific">Exophiala spinifera</name>
    <dbReference type="NCBI Taxonomy" id="91928"/>
    <lineage>
        <taxon>Eukaryota</taxon>
        <taxon>Fungi</taxon>
        <taxon>Dikarya</taxon>
        <taxon>Ascomycota</taxon>
        <taxon>Pezizomycotina</taxon>
        <taxon>Eurotiomycetes</taxon>
        <taxon>Chaetothyriomycetidae</taxon>
        <taxon>Chaetothyriales</taxon>
        <taxon>Herpotrichiellaceae</taxon>
        <taxon>Exophiala</taxon>
    </lineage>
</organism>
<keyword evidence="6 9" id="KW-1133">Transmembrane helix</keyword>
<name>A0A0D2BUZ2_9EURO</name>
<evidence type="ECO:0000256" key="9">
    <source>
        <dbReference type="SAM" id="Phobius"/>
    </source>
</evidence>
<dbReference type="Pfam" id="PF03151">
    <property type="entry name" value="TPT"/>
    <property type="match status" value="1"/>
</dbReference>
<feature type="transmembrane region" description="Helical" evidence="9">
    <location>
        <begin position="227"/>
        <end position="247"/>
    </location>
</feature>